<feature type="compositionally biased region" description="Acidic residues" evidence="4">
    <location>
        <begin position="1246"/>
        <end position="1262"/>
    </location>
</feature>
<evidence type="ECO:0008006" key="9">
    <source>
        <dbReference type="Google" id="ProtNLM"/>
    </source>
</evidence>
<dbReference type="PANTHER" id="PTHR36968">
    <property type="entry name" value="HOMEOBOX-DDT DOMAIN PROTEIN RLT2"/>
    <property type="match status" value="1"/>
</dbReference>
<dbReference type="SMART" id="SM00571">
    <property type="entry name" value="DDT"/>
    <property type="match status" value="1"/>
</dbReference>
<evidence type="ECO:0000256" key="2">
    <source>
        <dbReference type="ARBA" id="ARBA00023163"/>
    </source>
</evidence>
<feature type="region of interest" description="Disordered" evidence="4">
    <location>
        <begin position="1194"/>
        <end position="1286"/>
    </location>
</feature>
<feature type="compositionally biased region" description="Basic and acidic residues" evidence="4">
    <location>
        <begin position="591"/>
        <end position="616"/>
    </location>
</feature>
<feature type="compositionally biased region" description="Basic and acidic residues" evidence="4">
    <location>
        <begin position="470"/>
        <end position="480"/>
    </location>
</feature>
<keyword evidence="8" id="KW-1185">Reference proteome</keyword>
<dbReference type="PROSITE" id="PS50827">
    <property type="entry name" value="DDT"/>
    <property type="match status" value="1"/>
</dbReference>
<comment type="caution">
    <text evidence="7">The sequence shown here is derived from an EMBL/GenBank/DDBJ whole genome shotgun (WGS) entry which is preliminary data.</text>
</comment>
<dbReference type="Pfam" id="PF15613">
    <property type="entry name" value="WSD"/>
    <property type="match status" value="1"/>
</dbReference>
<evidence type="ECO:0000256" key="1">
    <source>
        <dbReference type="ARBA" id="ARBA00004123"/>
    </source>
</evidence>
<keyword evidence="3" id="KW-0539">Nucleus</keyword>
<dbReference type="EMBL" id="CAJHUC010001395">
    <property type="protein sequence ID" value="CAD7700958.1"/>
    <property type="molecule type" value="Genomic_DNA"/>
</dbReference>
<feature type="domain" description="DDT" evidence="5">
    <location>
        <begin position="340"/>
        <end position="400"/>
    </location>
</feature>
<evidence type="ECO:0000256" key="3">
    <source>
        <dbReference type="ARBA" id="ARBA00023242"/>
    </source>
</evidence>
<dbReference type="Pfam" id="PF02791">
    <property type="entry name" value="DDT"/>
    <property type="match status" value="1"/>
</dbReference>
<dbReference type="PROSITE" id="PS51913">
    <property type="entry name" value="HTH_HARE"/>
    <property type="match status" value="1"/>
</dbReference>
<keyword evidence="2" id="KW-0804">Transcription</keyword>
<dbReference type="InterPro" id="IPR028941">
    <property type="entry name" value="WHIM2_dom"/>
</dbReference>
<evidence type="ECO:0000313" key="8">
    <source>
        <dbReference type="Proteomes" id="UP000708148"/>
    </source>
</evidence>
<dbReference type="InterPro" id="IPR044977">
    <property type="entry name" value="RLT1-3"/>
</dbReference>
<name>A0A8S1J0H9_9CHLO</name>
<evidence type="ECO:0000256" key="4">
    <source>
        <dbReference type="SAM" id="MobiDB-lite"/>
    </source>
</evidence>
<dbReference type="Proteomes" id="UP000708148">
    <property type="component" value="Unassembled WGS sequence"/>
</dbReference>
<evidence type="ECO:0000259" key="5">
    <source>
        <dbReference type="PROSITE" id="PS50827"/>
    </source>
</evidence>
<feature type="region of interest" description="Disordered" evidence="4">
    <location>
        <begin position="1"/>
        <end position="48"/>
    </location>
</feature>
<dbReference type="PANTHER" id="PTHR36968:SF5">
    <property type="entry name" value="HOMEOBOX-DDT DOMAIN PROTEIN RLT2"/>
    <property type="match status" value="1"/>
</dbReference>
<proteinExistence type="predicted"/>
<reference evidence="7" key="1">
    <citation type="submission" date="2020-12" db="EMBL/GenBank/DDBJ databases">
        <authorList>
            <person name="Iha C."/>
        </authorList>
    </citation>
    <scope>NUCLEOTIDE SEQUENCE</scope>
</reference>
<feature type="compositionally biased region" description="Polar residues" evidence="4">
    <location>
        <begin position="1272"/>
        <end position="1286"/>
    </location>
</feature>
<dbReference type="Pfam" id="PF05066">
    <property type="entry name" value="HARE-HTH"/>
    <property type="match status" value="1"/>
</dbReference>
<feature type="region of interest" description="Disordered" evidence="4">
    <location>
        <begin position="63"/>
        <end position="267"/>
    </location>
</feature>
<feature type="region of interest" description="Disordered" evidence="4">
    <location>
        <begin position="463"/>
        <end position="482"/>
    </location>
</feature>
<accession>A0A8S1J0H9</accession>
<dbReference type="InterPro" id="IPR007759">
    <property type="entry name" value="Asxl_HARE-HTH"/>
</dbReference>
<evidence type="ECO:0000313" key="7">
    <source>
        <dbReference type="EMBL" id="CAD7700958.1"/>
    </source>
</evidence>
<comment type="subcellular location">
    <subcellularLocation>
        <location evidence="1">Nucleus</location>
    </subcellularLocation>
</comment>
<dbReference type="OrthoDB" id="6159439at2759"/>
<feature type="compositionally biased region" description="Acidic residues" evidence="4">
    <location>
        <begin position="31"/>
        <end position="46"/>
    </location>
</feature>
<dbReference type="InterPro" id="IPR018501">
    <property type="entry name" value="DDT_dom"/>
</dbReference>
<gene>
    <name evidence="7" type="ORF">OSTQU699_LOCUS6317</name>
</gene>
<organism evidence="7 8">
    <name type="scientific">Ostreobium quekettii</name>
    <dbReference type="NCBI Taxonomy" id="121088"/>
    <lineage>
        <taxon>Eukaryota</taxon>
        <taxon>Viridiplantae</taxon>
        <taxon>Chlorophyta</taxon>
        <taxon>core chlorophytes</taxon>
        <taxon>Ulvophyceae</taxon>
        <taxon>TCBD clade</taxon>
        <taxon>Bryopsidales</taxon>
        <taxon>Ostreobineae</taxon>
        <taxon>Ostreobiaceae</taxon>
        <taxon>Ostreobium</taxon>
    </lineage>
</organism>
<dbReference type="GO" id="GO:0005634">
    <property type="term" value="C:nucleus"/>
    <property type="evidence" value="ECO:0007669"/>
    <property type="project" value="UniProtKB-SubCell"/>
</dbReference>
<feature type="domain" description="HTH HARE-type" evidence="6">
    <location>
        <begin position="504"/>
        <end position="572"/>
    </location>
</feature>
<feature type="region of interest" description="Disordered" evidence="4">
    <location>
        <begin position="591"/>
        <end position="630"/>
    </location>
</feature>
<protein>
    <recommendedName>
        <fullName evidence="9">DDT domain-containing protein</fullName>
    </recommendedName>
</protein>
<evidence type="ECO:0000259" key="6">
    <source>
        <dbReference type="PROSITE" id="PS51913"/>
    </source>
</evidence>
<feature type="compositionally biased region" description="Basic residues" evidence="4">
    <location>
        <begin position="126"/>
        <end position="142"/>
    </location>
</feature>
<feature type="region of interest" description="Disordered" evidence="4">
    <location>
        <begin position="698"/>
        <end position="726"/>
    </location>
</feature>
<sequence>MAAGMSIYSMAAIGEGPQEQNGLREKTPDITDSEELDAETEDDDDAVQARMWEEYLELLEAAKSTLPVPFRDDGPPLGYEFDDIPSSDEGTVRKEKKSSGGKSGRSKMIGLDDYEAEANADGKIQGIRKRKTGGGSSGRRKAISAATFEEKLQQKRQQELARAEKKRLEEEKKAKREADKAAQKQRKMEQTMKKEQERLERERKKALERAEREREKEERRKAREEEKLRAQQLRELKKVELQKEKERKQLERKQQQEKTRREKELQKALVKAATKALQKQLDAGPPDDEDLEWEKLVESQRAIGYGSDTGGGPMEPRLLERPEFPPPTLGLKSAFPHFGDKVGGDILMVWSFVHSFREVFGLQPFTVDDLVESIYEGQSSKLLSTIHICLIQILQADMEESHNLVVVQGGGGTANFMDRAVVATAAILDEAWAWGFDVDVWRAHLNELTWPEIFRQLAIAAGHGPRRPKAGKDPKPKLGTEGEDVVVDESGGLRLKMPSRFAAGTVKAAAWQVLAEAGPEGLSIAEIAKRIQKQGLRDLRTSKTPEASVAGGLSRDVVFTRVAPATYALQAVVAYHRRLLQNAAAGDGDAQQKELAKKMDDVEVTKQSPEDVKNDADEGNCTPAHVDDLDATDDEELADEDEAPGEPWVCALITNDYDALSFEDKLAGLVTLTNMGLDGPTIRSYLDARLDTQFQARKRQAEEAKAEKRRKQAEAQTLAEQAAEEAQRRLMQLRNPSSDLLAPAQATTDARMPDSLTAGNQLAPNNAIDSAIQDAILDQANATPPHTSGAIANSAAFPLTAGKPAEGGSETKKTEVVDDSQAIRYESLGMDRRFNRYWKFASTSQDGSCREEDPCTRCVFVESVADGSFRLLERPGQLGELKAALDTRGAREGPLFNALAEQERSIRTNDPGWRERPVVDPEFQQAVKRRRHNSDWFSSISVVAQRWIVDDEYVSEIDAPAAAPVLRKLKQELLRMEAVLSQDCFENWDRYQWIEAVRAVNSVEGLRDCLGRLEASLIRLRVSPGFNRSPLLVQGAWVRVGSEVASAVLGKKGEVQQLPEASICPEDMHGTYEPLAWLPTTNSSIALRLLALDSAIMYRSNVPPARETLHVYKYIQRPAAPDYHHRESPVSTPSVMPDCKRKGKGKIFSGDPIGLGGQVIASVLPAFPHTLVTNEERQEFTIKIDELLEEVAQAETDGTMHDPMPLVSTSGRGRGRRGGGRGRGRGGGGRKGRKRTALALELDKMSDDDDVTEDNGLSEEMEPSSYEYKSGSVYNPVSSHAGSGAQTVNYYEDEAFLDALEGLEDGREGVLDDDDDEDFQL</sequence>
<dbReference type="GO" id="GO:0006357">
    <property type="term" value="P:regulation of transcription by RNA polymerase II"/>
    <property type="evidence" value="ECO:0007669"/>
    <property type="project" value="InterPro"/>
</dbReference>
<feature type="compositionally biased region" description="Basic residues" evidence="4">
    <location>
        <begin position="1213"/>
        <end position="1236"/>
    </location>
</feature>
<feature type="compositionally biased region" description="Basic and acidic residues" evidence="4">
    <location>
        <begin position="148"/>
        <end position="266"/>
    </location>
</feature>